<organism evidence="5">
    <name type="scientific">Attheya septentrionalis</name>
    <dbReference type="NCBI Taxonomy" id="420275"/>
    <lineage>
        <taxon>Eukaryota</taxon>
        <taxon>Sar</taxon>
        <taxon>Stramenopiles</taxon>
        <taxon>Ochrophyta</taxon>
        <taxon>Bacillariophyta</taxon>
        <taxon>Coscinodiscophyceae</taxon>
        <taxon>Chaetocerotophycidae</taxon>
        <taxon>Chaetocerotales</taxon>
        <taxon>Attheyaceae</taxon>
        <taxon>Attheya</taxon>
    </lineage>
</organism>
<gene>
    <name evidence="5" type="ORF">ASEP1449_LOCUS13697</name>
</gene>
<evidence type="ECO:0000256" key="3">
    <source>
        <dbReference type="ARBA" id="ARBA00022723"/>
    </source>
</evidence>
<proteinExistence type="inferred from homology"/>
<dbReference type="GO" id="GO:0005829">
    <property type="term" value="C:cytosol"/>
    <property type="evidence" value="ECO:0007669"/>
    <property type="project" value="TreeGrafter"/>
</dbReference>
<dbReference type="GO" id="GO:0046872">
    <property type="term" value="F:metal ion binding"/>
    <property type="evidence" value="ECO:0007669"/>
    <property type="project" value="UniProtKB-KW"/>
</dbReference>
<dbReference type="PROSITE" id="PS01091">
    <property type="entry name" value="TATD_3"/>
    <property type="match status" value="1"/>
</dbReference>
<dbReference type="SUPFAM" id="SSF51556">
    <property type="entry name" value="Metallo-dependent hydrolases"/>
    <property type="match status" value="1"/>
</dbReference>
<evidence type="ECO:0000256" key="1">
    <source>
        <dbReference type="ARBA" id="ARBA00009275"/>
    </source>
</evidence>
<keyword evidence="2" id="KW-0540">Nuclease</keyword>
<dbReference type="AlphaFoldDB" id="A0A7S2UJL2"/>
<dbReference type="GO" id="GO:0008296">
    <property type="term" value="F:3'-5'-DNA exonuclease activity"/>
    <property type="evidence" value="ECO:0007669"/>
    <property type="project" value="TreeGrafter"/>
</dbReference>
<keyword evidence="3" id="KW-0479">Metal-binding</keyword>
<dbReference type="PANTHER" id="PTHR10060">
    <property type="entry name" value="TATD FAMILY DEOXYRIBONUCLEASE"/>
    <property type="match status" value="1"/>
</dbReference>
<dbReference type="PANTHER" id="PTHR10060:SF15">
    <property type="entry name" value="DEOXYRIBONUCLEASE TATDN1"/>
    <property type="match status" value="1"/>
</dbReference>
<dbReference type="EMBL" id="HBHQ01020335">
    <property type="protein sequence ID" value="CAD9821863.1"/>
    <property type="molecule type" value="Transcribed_RNA"/>
</dbReference>
<protein>
    <recommendedName>
        <fullName evidence="6">TatD related DNase</fullName>
    </recommendedName>
</protein>
<accession>A0A7S2UJL2</accession>
<evidence type="ECO:0000256" key="2">
    <source>
        <dbReference type="ARBA" id="ARBA00022722"/>
    </source>
</evidence>
<evidence type="ECO:0000313" key="5">
    <source>
        <dbReference type="EMBL" id="CAD9821863.1"/>
    </source>
</evidence>
<dbReference type="Gene3D" id="3.20.20.140">
    <property type="entry name" value="Metal-dependent hydrolases"/>
    <property type="match status" value="1"/>
</dbReference>
<dbReference type="Pfam" id="PF01026">
    <property type="entry name" value="TatD_DNase"/>
    <property type="match status" value="1"/>
</dbReference>
<comment type="similarity">
    <text evidence="1">Belongs to the metallo-dependent hydrolases superfamily. TatD-type hydrolase family.</text>
</comment>
<dbReference type="CDD" id="cd01310">
    <property type="entry name" value="TatD_DNAse"/>
    <property type="match status" value="1"/>
</dbReference>
<sequence length="389" mass="43310">MNFARFTLVSLLGYPTYTASRSATAFGLTLSSNISPRQVSHWSNKQTFITGAASVRREGVFFRRSMSDSNHGGKEEDEELLFVDVGANLLDDMYRGMYHGKERHEADLDRVLQRAWDNRVDKLVVTAGTVEESRAALEMALQDPRTFSTVGIHPTRCNNVTSDDIKEMRDICIKGIMDGTVVALGELGLDYARTQFCSPELQKEGLKAQLDGLLDLNLPLFLHNRDTGMDLVNLLSEYNNTMSNNNNRIKGVVHSFDDTLEVAQAYMDLGFYVGINGCSLKTEDNLKVLKQLPLERIVLETDCPWCDIRPTHASHTHVTTTFPTKKDKQYQPDSCVKGRAEPCHIIQVAEVVAGVHGVPLAKVAQQTRLNAHNVFGGLQKKSKDAPTHS</sequence>
<name>A0A7S2UJL2_9STRA</name>
<dbReference type="InterPro" id="IPR032466">
    <property type="entry name" value="Metal_Hydrolase"/>
</dbReference>
<keyword evidence="4" id="KW-0378">Hydrolase</keyword>
<dbReference type="InterPro" id="IPR050891">
    <property type="entry name" value="TatD-type_Hydrolase"/>
</dbReference>
<evidence type="ECO:0008006" key="6">
    <source>
        <dbReference type="Google" id="ProtNLM"/>
    </source>
</evidence>
<dbReference type="InterPro" id="IPR018228">
    <property type="entry name" value="DNase_TatD-rel_CS"/>
</dbReference>
<dbReference type="InterPro" id="IPR001130">
    <property type="entry name" value="TatD-like"/>
</dbReference>
<reference evidence="5" key="1">
    <citation type="submission" date="2021-01" db="EMBL/GenBank/DDBJ databases">
        <authorList>
            <person name="Corre E."/>
            <person name="Pelletier E."/>
            <person name="Niang G."/>
            <person name="Scheremetjew M."/>
            <person name="Finn R."/>
            <person name="Kale V."/>
            <person name="Holt S."/>
            <person name="Cochrane G."/>
            <person name="Meng A."/>
            <person name="Brown T."/>
            <person name="Cohen L."/>
        </authorList>
    </citation>
    <scope>NUCLEOTIDE SEQUENCE</scope>
    <source>
        <strain evidence="5">CCMP2084</strain>
    </source>
</reference>
<evidence type="ECO:0000256" key="4">
    <source>
        <dbReference type="ARBA" id="ARBA00022801"/>
    </source>
</evidence>